<sequence>MTPSSSRSPEPLSVVPTPAKGTTLMSHQHPSASTGSTSHGGDDPTVPISRALIEALDTAGHTTTRQTSAPAGSDPTDPTDPAAVTGVTDAGELPLSVWATAQTSPAAQRKGRYVTDSTAHPAKMLPAVAAHAIRQYTRPGEVVFDPMAGSGTTLVEAIDAGRRAVGVEYEPHWVSVARANLELARERGHDHDGEIVHGDARQLPFLLPERYRGQVALVVTSPPYGPSTHGQVVTAGTDSPDGKVHKYHHRYGSALDRGNLANVGHHRLLAGFTRILTGCAAVLRPGGHVAITVRPWREHSELIDLPSQIIACGQAAGLVPVERCVALLARVADRELVARGSFFQRDFIRKQREQGLPLHLISHEDVVVLAKPLVPRSTSLPASPDDGQVASRGGVEGSGRWQA</sequence>
<keyword evidence="1 6" id="KW-0489">Methyltransferase</keyword>
<dbReference type="GO" id="GO:0016423">
    <property type="term" value="F:tRNA (guanine) methyltransferase activity"/>
    <property type="evidence" value="ECO:0007669"/>
    <property type="project" value="TreeGrafter"/>
</dbReference>
<feature type="domain" description="DNA methylase N-4/N-6" evidence="5">
    <location>
        <begin position="84"/>
        <end position="177"/>
    </location>
</feature>
<dbReference type="GO" id="GO:0030488">
    <property type="term" value="P:tRNA methylation"/>
    <property type="evidence" value="ECO:0007669"/>
    <property type="project" value="TreeGrafter"/>
</dbReference>
<keyword evidence="2" id="KW-0808">Transferase</keyword>
<evidence type="ECO:0000313" key="6">
    <source>
        <dbReference type="EMBL" id="PKV92430.1"/>
    </source>
</evidence>
<dbReference type="GO" id="GO:0008170">
    <property type="term" value="F:N-methyltransferase activity"/>
    <property type="evidence" value="ECO:0007669"/>
    <property type="project" value="InterPro"/>
</dbReference>
<feature type="region of interest" description="Disordered" evidence="4">
    <location>
        <begin position="60"/>
        <end position="86"/>
    </location>
</feature>
<dbReference type="Pfam" id="PF01555">
    <property type="entry name" value="N6_N4_Mtase"/>
    <property type="match status" value="1"/>
</dbReference>
<dbReference type="AlphaFoldDB" id="A0A2N3WEX3"/>
<evidence type="ECO:0000256" key="4">
    <source>
        <dbReference type="SAM" id="MobiDB-lite"/>
    </source>
</evidence>
<comment type="caution">
    <text evidence="6">The sequence shown here is derived from an EMBL/GenBank/DDBJ whole genome shotgun (WGS) entry which is preliminary data.</text>
</comment>
<evidence type="ECO:0000256" key="1">
    <source>
        <dbReference type="ARBA" id="ARBA00022603"/>
    </source>
</evidence>
<feature type="compositionally biased region" description="Polar residues" evidence="4">
    <location>
        <begin position="23"/>
        <end position="39"/>
    </location>
</feature>
<evidence type="ECO:0000256" key="3">
    <source>
        <dbReference type="RuleBase" id="RU362026"/>
    </source>
</evidence>
<keyword evidence="7" id="KW-1185">Reference proteome</keyword>
<dbReference type="Proteomes" id="UP000233750">
    <property type="component" value="Unassembled WGS sequence"/>
</dbReference>
<name>A0A2N3WEX3_9PSEU</name>
<dbReference type="PANTHER" id="PTHR14911">
    <property type="entry name" value="THUMP DOMAIN-CONTAINING"/>
    <property type="match status" value="1"/>
</dbReference>
<dbReference type="CDD" id="cd02440">
    <property type="entry name" value="AdoMet_MTases"/>
    <property type="match status" value="1"/>
</dbReference>
<dbReference type="InterPro" id="IPR029063">
    <property type="entry name" value="SAM-dependent_MTases_sf"/>
</dbReference>
<dbReference type="SUPFAM" id="SSF53335">
    <property type="entry name" value="S-adenosyl-L-methionine-dependent methyltransferases"/>
    <property type="match status" value="1"/>
</dbReference>
<evidence type="ECO:0000259" key="5">
    <source>
        <dbReference type="Pfam" id="PF01555"/>
    </source>
</evidence>
<dbReference type="EC" id="2.1.1.-" evidence="3"/>
<evidence type="ECO:0000313" key="7">
    <source>
        <dbReference type="Proteomes" id="UP000233750"/>
    </source>
</evidence>
<dbReference type="Gene3D" id="3.40.50.150">
    <property type="entry name" value="Vaccinia Virus protein VP39"/>
    <property type="match status" value="2"/>
</dbReference>
<organism evidence="6 7">
    <name type="scientific">Amycolatopsis echigonensis</name>
    <dbReference type="NCBI Taxonomy" id="2576905"/>
    <lineage>
        <taxon>Bacteria</taxon>
        <taxon>Bacillati</taxon>
        <taxon>Actinomycetota</taxon>
        <taxon>Actinomycetes</taxon>
        <taxon>Pseudonocardiales</taxon>
        <taxon>Pseudonocardiaceae</taxon>
        <taxon>Amycolatopsis</taxon>
    </lineage>
</organism>
<comment type="similarity">
    <text evidence="3">Belongs to the N(4)/N(6)-methyltransferase family.</text>
</comment>
<protein>
    <recommendedName>
        <fullName evidence="3">Methyltransferase</fullName>
        <ecNumber evidence="3">2.1.1.-</ecNumber>
    </recommendedName>
</protein>
<accession>A0A2N3WEX3</accession>
<reference evidence="6 7" key="1">
    <citation type="submission" date="2017-12" db="EMBL/GenBank/DDBJ databases">
        <title>Sequencing the genomes of 1000 Actinobacteria strains.</title>
        <authorList>
            <person name="Klenk H.-P."/>
        </authorList>
    </citation>
    <scope>NUCLEOTIDE SEQUENCE [LARGE SCALE GENOMIC DNA]</scope>
    <source>
        <strain evidence="6 7">DSM 45165</strain>
    </source>
</reference>
<dbReference type="InterPro" id="IPR001091">
    <property type="entry name" value="RM_Methyltransferase"/>
</dbReference>
<gene>
    <name evidence="6" type="ORF">ATK30_3234</name>
</gene>
<evidence type="ECO:0000256" key="2">
    <source>
        <dbReference type="ARBA" id="ARBA00022679"/>
    </source>
</evidence>
<dbReference type="InterPro" id="IPR002941">
    <property type="entry name" value="DNA_methylase_N4/N6"/>
</dbReference>
<dbReference type="PRINTS" id="PR00508">
    <property type="entry name" value="S21N4MTFRASE"/>
</dbReference>
<feature type="compositionally biased region" description="Polar residues" evidence="4">
    <location>
        <begin position="60"/>
        <end position="70"/>
    </location>
</feature>
<dbReference type="GO" id="GO:0003677">
    <property type="term" value="F:DNA binding"/>
    <property type="evidence" value="ECO:0007669"/>
    <property type="project" value="InterPro"/>
</dbReference>
<feature type="region of interest" description="Disordered" evidence="4">
    <location>
        <begin position="1"/>
        <end position="48"/>
    </location>
</feature>
<dbReference type="PANTHER" id="PTHR14911:SF13">
    <property type="entry name" value="TRNA (GUANINE(6)-N2)-METHYLTRANSFERASE THUMP3"/>
    <property type="match status" value="1"/>
</dbReference>
<feature type="region of interest" description="Disordered" evidence="4">
    <location>
        <begin position="378"/>
        <end position="403"/>
    </location>
</feature>
<proteinExistence type="inferred from homology"/>
<dbReference type="EMBL" id="PJMY01000003">
    <property type="protein sequence ID" value="PKV92430.1"/>
    <property type="molecule type" value="Genomic_DNA"/>
</dbReference>